<accession>A0AA39L2Z0</accession>
<dbReference type="AlphaFoldDB" id="A0AA39L2Z0"/>
<feature type="region of interest" description="Disordered" evidence="1">
    <location>
        <begin position="475"/>
        <end position="549"/>
    </location>
</feature>
<feature type="region of interest" description="Disordered" evidence="1">
    <location>
        <begin position="647"/>
        <end position="729"/>
    </location>
</feature>
<feature type="compositionally biased region" description="Basic and acidic residues" evidence="1">
    <location>
        <begin position="351"/>
        <end position="362"/>
    </location>
</feature>
<feature type="compositionally biased region" description="Polar residues" evidence="1">
    <location>
        <begin position="63"/>
        <end position="86"/>
    </location>
</feature>
<reference evidence="2" key="2">
    <citation type="submission" date="2023-03" db="EMBL/GenBank/DDBJ databases">
        <authorList>
            <person name="Inwood S.N."/>
            <person name="Skelly J.G."/>
            <person name="Guhlin J."/>
            <person name="Harrop T.W.R."/>
            <person name="Goldson S.G."/>
            <person name="Dearden P.K."/>
        </authorList>
    </citation>
    <scope>NUCLEOTIDE SEQUENCE</scope>
    <source>
        <strain evidence="2">Lincoln</strain>
        <tissue evidence="2">Whole body</tissue>
    </source>
</reference>
<dbReference type="EMBL" id="JAQQBR010000001">
    <property type="protein sequence ID" value="KAK0183383.1"/>
    <property type="molecule type" value="Genomic_DNA"/>
</dbReference>
<keyword evidence="3" id="KW-1185">Reference proteome</keyword>
<feature type="compositionally biased region" description="Basic and acidic residues" evidence="1">
    <location>
        <begin position="647"/>
        <end position="699"/>
    </location>
</feature>
<feature type="compositionally biased region" description="Basic and acidic residues" evidence="1">
    <location>
        <begin position="170"/>
        <end position="181"/>
    </location>
</feature>
<evidence type="ECO:0000313" key="2">
    <source>
        <dbReference type="EMBL" id="KAK0183383.1"/>
    </source>
</evidence>
<proteinExistence type="predicted"/>
<comment type="caution">
    <text evidence="2">The sequence shown here is derived from an EMBL/GenBank/DDBJ whole genome shotgun (WGS) entry which is preliminary data.</text>
</comment>
<gene>
    <name evidence="2" type="ORF">PV327_001431</name>
</gene>
<feature type="compositionally biased region" description="Basic residues" evidence="1">
    <location>
        <begin position="391"/>
        <end position="400"/>
    </location>
</feature>
<sequence>MGRVYVNRFSSVWETLQVRWIMWSLSAKVDKGSGKNNRRRRVSEETGREKSESSRQEDRENKGPTTGKLTNYTPRSVLEETNNASGSAAKLRKRNTGLKSVETNQRRPVRNRKARTGVREENSDDDDHIDNIKLKNGHLVRSEEENISEEDEVDEEQEDEIEAESEPDDLEKNEQRSETLIKRLKNTRKLRSGKISEELIVNESVQEEKNNHQENKNKDTVISGLKSQAKAEEDESESRERDREPEPPPLLSLETNNIPEKQINLKINKSPSELISLKDNQQVEITVGIPSINVEAIKTKTIIEEKNSTVDKSTRATSGESVEFVESSSQDGSVLERLSPVSGGGPGRQSLLHDEQERNRHNESPVILAERINKPPPLHHQQQQQQQQQQHSHHQYQHIHPSRYTTSPIIRLESSSPHQNRHHSTLIEVSDKSHNQSLQSQHGDEAGGHLMEVETGGGGLPGVVGVVASGVRGAAYGDSGSDSGISSLRSAGSGDERSGSRSSAISAEDTSTTTIATTTPVTNIQQTSATIQSQHQLPQQQQQQSAAPARIWHVHSVQHQSLMMAHQQATGQTMPANNTQVGYQNSTAGHHHHHHHHPTVSTDMLWRAPRYPPLALLAPGQPTPDEMLERDRHERMIREHREAEVRELEKREREREAKMEREKLEKQRAAEQAVHKHFEESLRLAQQKTEDERRKEAKPRVPKRPRGRPVSTLPGSQSPVSQHLEKGAK</sequence>
<feature type="compositionally biased region" description="Low complexity" evidence="1">
    <location>
        <begin position="379"/>
        <end position="390"/>
    </location>
</feature>
<feature type="compositionally biased region" description="Low complexity" evidence="1">
    <location>
        <begin position="532"/>
        <end position="544"/>
    </location>
</feature>
<feature type="compositionally biased region" description="Basic residues" evidence="1">
    <location>
        <begin position="182"/>
        <end position="192"/>
    </location>
</feature>
<feature type="region of interest" description="Disordered" evidence="1">
    <location>
        <begin position="308"/>
        <end position="362"/>
    </location>
</feature>
<dbReference type="Proteomes" id="UP001168972">
    <property type="component" value="Unassembled WGS sequence"/>
</dbReference>
<feature type="compositionally biased region" description="Acidic residues" evidence="1">
    <location>
        <begin position="145"/>
        <end position="169"/>
    </location>
</feature>
<feature type="compositionally biased region" description="Basic residues" evidence="1">
    <location>
        <begin position="107"/>
        <end position="116"/>
    </location>
</feature>
<feature type="compositionally biased region" description="Basic and acidic residues" evidence="1">
    <location>
        <begin position="206"/>
        <end position="219"/>
    </location>
</feature>
<feature type="compositionally biased region" description="Low complexity" evidence="1">
    <location>
        <begin position="318"/>
        <end position="329"/>
    </location>
</feature>
<feature type="region of interest" description="Disordered" evidence="1">
    <location>
        <begin position="30"/>
        <end position="260"/>
    </location>
</feature>
<feature type="compositionally biased region" description="Low complexity" evidence="1">
    <location>
        <begin position="500"/>
        <end position="524"/>
    </location>
</feature>
<organism evidence="2 3">
    <name type="scientific">Microctonus hyperodae</name>
    <name type="common">Parasitoid wasp</name>
    <dbReference type="NCBI Taxonomy" id="165561"/>
    <lineage>
        <taxon>Eukaryota</taxon>
        <taxon>Metazoa</taxon>
        <taxon>Ecdysozoa</taxon>
        <taxon>Arthropoda</taxon>
        <taxon>Hexapoda</taxon>
        <taxon>Insecta</taxon>
        <taxon>Pterygota</taxon>
        <taxon>Neoptera</taxon>
        <taxon>Endopterygota</taxon>
        <taxon>Hymenoptera</taxon>
        <taxon>Apocrita</taxon>
        <taxon>Ichneumonoidea</taxon>
        <taxon>Braconidae</taxon>
        <taxon>Euphorinae</taxon>
        <taxon>Microctonus</taxon>
    </lineage>
</organism>
<feature type="compositionally biased region" description="Low complexity" evidence="1">
    <location>
        <begin position="475"/>
        <end position="493"/>
    </location>
</feature>
<reference evidence="2" key="1">
    <citation type="journal article" date="2023" name="bioRxiv">
        <title>Scaffold-level genome assemblies of two parasitoid biocontrol wasps reveal the parthenogenesis mechanism and an associated novel virus.</title>
        <authorList>
            <person name="Inwood S."/>
            <person name="Skelly J."/>
            <person name="Guhlin J."/>
            <person name="Harrop T."/>
            <person name="Goldson S."/>
            <person name="Dearden P."/>
        </authorList>
    </citation>
    <scope>NUCLEOTIDE SEQUENCE</scope>
    <source>
        <strain evidence="2">Lincoln</strain>
        <tissue evidence="2">Whole body</tissue>
    </source>
</reference>
<name>A0AA39L2Z0_MICHY</name>
<feature type="region of interest" description="Disordered" evidence="1">
    <location>
        <begin position="377"/>
        <end position="400"/>
    </location>
</feature>
<evidence type="ECO:0000256" key="1">
    <source>
        <dbReference type="SAM" id="MobiDB-lite"/>
    </source>
</evidence>
<evidence type="ECO:0000313" key="3">
    <source>
        <dbReference type="Proteomes" id="UP001168972"/>
    </source>
</evidence>
<protein>
    <submittedName>
        <fullName evidence="2">Uncharacterized protein</fullName>
    </submittedName>
</protein>
<feature type="compositionally biased region" description="Basic and acidic residues" evidence="1">
    <location>
        <begin position="42"/>
        <end position="62"/>
    </location>
</feature>